<dbReference type="AlphaFoldDB" id="A0A4R8GVB1"/>
<dbReference type="PANTHER" id="PTHR40061:SF1">
    <property type="entry name" value="SPORULATION PROTEIN YLMC-RELATED"/>
    <property type="match status" value="1"/>
</dbReference>
<evidence type="ECO:0000313" key="3">
    <source>
        <dbReference type="Proteomes" id="UP000295832"/>
    </source>
</evidence>
<dbReference type="Gene3D" id="2.30.30.240">
    <property type="entry name" value="PRC-barrel domain"/>
    <property type="match status" value="1"/>
</dbReference>
<organism evidence="2 3">
    <name type="scientific">Orenia marismortui</name>
    <dbReference type="NCBI Taxonomy" id="46469"/>
    <lineage>
        <taxon>Bacteria</taxon>
        <taxon>Bacillati</taxon>
        <taxon>Bacillota</taxon>
        <taxon>Clostridia</taxon>
        <taxon>Halanaerobiales</taxon>
        <taxon>Halobacteroidaceae</taxon>
        <taxon>Orenia</taxon>
    </lineage>
</organism>
<proteinExistence type="predicted"/>
<dbReference type="InterPro" id="IPR011033">
    <property type="entry name" value="PRC_barrel-like_sf"/>
</dbReference>
<dbReference type="NCBIfam" id="TIGR02888">
    <property type="entry name" value="spore_YlmC_YmxH"/>
    <property type="match status" value="1"/>
</dbReference>
<reference evidence="2 3" key="1">
    <citation type="submission" date="2019-03" db="EMBL/GenBank/DDBJ databases">
        <title>Subsurface microbial communities from deep shales in Ohio and West Virginia, USA.</title>
        <authorList>
            <person name="Wrighton K."/>
        </authorList>
    </citation>
    <scope>NUCLEOTIDE SEQUENCE [LARGE SCALE GENOMIC DNA]</scope>
    <source>
        <strain evidence="2 3">MSL 6dP</strain>
    </source>
</reference>
<dbReference type="STRING" id="926561.GCA_000379025_03042"/>
<evidence type="ECO:0000313" key="2">
    <source>
        <dbReference type="EMBL" id="TDX46621.1"/>
    </source>
</evidence>
<evidence type="ECO:0000259" key="1">
    <source>
        <dbReference type="Pfam" id="PF05239"/>
    </source>
</evidence>
<dbReference type="RefSeq" id="WP_134118637.1">
    <property type="nucleotide sequence ID" value="NZ_SOEG01000038.1"/>
</dbReference>
<dbReference type="InterPro" id="IPR014238">
    <property type="entry name" value="Spore_YlmC/YmxH"/>
</dbReference>
<sequence>MNLTELEGKEIININDGSRLGMVAGTELTFDPNTGELESIMIPQQGGVFSLFSTVKHFFIPWSTVIKIGDEVIIVDLNSTDYDQYLSHTEY</sequence>
<name>A0A4R8GVB1_9FIRM</name>
<dbReference type="Proteomes" id="UP000295832">
    <property type="component" value="Unassembled WGS sequence"/>
</dbReference>
<keyword evidence="3" id="KW-1185">Reference proteome</keyword>
<dbReference type="Pfam" id="PF05239">
    <property type="entry name" value="PRC"/>
    <property type="match status" value="1"/>
</dbReference>
<dbReference type="EMBL" id="SOEG01000038">
    <property type="protein sequence ID" value="TDX46621.1"/>
    <property type="molecule type" value="Genomic_DNA"/>
</dbReference>
<comment type="caution">
    <text evidence="2">The sequence shown here is derived from an EMBL/GenBank/DDBJ whole genome shotgun (WGS) entry which is preliminary data.</text>
</comment>
<accession>A0A4R8GVB1</accession>
<dbReference type="SUPFAM" id="SSF50346">
    <property type="entry name" value="PRC-barrel domain"/>
    <property type="match status" value="1"/>
</dbReference>
<gene>
    <name evidence="2" type="ORF">C7959_13813</name>
</gene>
<feature type="domain" description="PRC-barrel" evidence="1">
    <location>
        <begin position="2"/>
        <end position="77"/>
    </location>
</feature>
<protein>
    <submittedName>
        <fullName evidence="2">YlmC/YmxH family sporulation protein</fullName>
    </submittedName>
</protein>
<dbReference type="PANTHER" id="PTHR40061">
    <property type="entry name" value="SPORULATION PROTEIN YLMC-RELATED"/>
    <property type="match status" value="1"/>
</dbReference>
<dbReference type="InterPro" id="IPR027275">
    <property type="entry name" value="PRC-brl_dom"/>
</dbReference>